<sequence>MDAHSAGAVFATSLLCLSGQVGLLRRLPCSVNTWGCSTRRRPWVLVGLTPLSPPAGEDRFGRQVITFSCCRMPPSHELNHRHLLERLKHTLGQYVESDYTVVCFHYGPDSRNKPSLGWLQSTCKEFDRRSRKTLKALYVVHPTNFLRFGKKVIYFNYLSELREHLKYDQPLVPPGVLRYDEKLQDLHKGRSPPPAKTPPPRPPLPTQQLGDKNQGELIPPVLRFTVTYLREKGLHTEGLFRRSASVHTTHEIQRLYNQGKPVNFDDYGDIHIPAVILTTFLRELPQPRPTFRAYEQILGITSVESSLRVTRCRQILQSLPEHNYAVLSYLVGFLHEVSRESIFNKMNSSNLAALVPLNLFAELLIESYEKVFSTAEACGELSAGAPEAGERGGPFARGLPGDRRSAGPTSPPVPPRPLTAAGTLR</sequence>
<name>G1LRB6_AILME</name>
<feature type="region of interest" description="Disordered" evidence="1">
    <location>
        <begin position="383"/>
        <end position="425"/>
    </location>
</feature>
<dbReference type="PROSITE" id="PS50238">
    <property type="entry name" value="RHOGAP"/>
    <property type="match status" value="1"/>
</dbReference>
<dbReference type="InParanoid" id="G1LRB6"/>
<dbReference type="Proteomes" id="UP000008912">
    <property type="component" value="Unassembled WGS sequence"/>
</dbReference>
<feature type="region of interest" description="Disordered" evidence="1">
    <location>
        <begin position="186"/>
        <end position="214"/>
    </location>
</feature>
<dbReference type="InterPro" id="IPR001251">
    <property type="entry name" value="CRAL-TRIO_dom"/>
</dbReference>
<reference evidence="4" key="2">
    <citation type="submission" date="2025-08" db="UniProtKB">
        <authorList>
            <consortium name="Ensembl"/>
        </authorList>
    </citation>
    <scope>IDENTIFICATION</scope>
</reference>
<proteinExistence type="predicted"/>
<dbReference type="Gene3D" id="1.10.555.10">
    <property type="entry name" value="Rho GTPase activation protein"/>
    <property type="match status" value="1"/>
</dbReference>
<protein>
    <submittedName>
        <fullName evidence="4">Rho GTPase activating protein 8</fullName>
    </submittedName>
</protein>
<gene>
    <name evidence="4" type="primary">ARHGAP8</name>
</gene>
<dbReference type="Pfam" id="PF13716">
    <property type="entry name" value="CRAL_TRIO_2"/>
    <property type="match status" value="1"/>
</dbReference>
<dbReference type="PANTHER" id="PTHR45808">
    <property type="entry name" value="RHO GTPASE-ACTIVATING PROTEIN 68F"/>
    <property type="match status" value="1"/>
</dbReference>
<reference evidence="4 5" key="1">
    <citation type="journal article" date="2010" name="Nature">
        <title>The sequence and de novo assembly of the giant panda genome.</title>
        <authorList>
            <person name="Li R."/>
            <person name="Fan W."/>
            <person name="Tian G."/>
            <person name="Zhu H."/>
            <person name="He L."/>
            <person name="Cai J."/>
            <person name="Huang Q."/>
            <person name="Cai Q."/>
            <person name="Li B."/>
            <person name="Bai Y."/>
            <person name="Zhang Z."/>
            <person name="Zhang Y."/>
            <person name="Wang W."/>
            <person name="Li J."/>
            <person name="Wei F."/>
            <person name="Li H."/>
            <person name="Jian M."/>
            <person name="Li J."/>
            <person name="Zhang Z."/>
            <person name="Nielsen R."/>
            <person name="Li D."/>
            <person name="Gu W."/>
            <person name="Yang Z."/>
            <person name="Xuan Z."/>
            <person name="Ryder O.A."/>
            <person name="Leung F.C."/>
            <person name="Zhou Y."/>
            <person name="Cao J."/>
            <person name="Sun X."/>
            <person name="Fu Y."/>
            <person name="Fang X."/>
            <person name="Guo X."/>
            <person name="Wang B."/>
            <person name="Hou R."/>
            <person name="Shen F."/>
            <person name="Mu B."/>
            <person name="Ni P."/>
            <person name="Lin R."/>
            <person name="Qian W."/>
            <person name="Wang G."/>
            <person name="Yu C."/>
            <person name="Nie W."/>
            <person name="Wang J."/>
            <person name="Wu Z."/>
            <person name="Liang H."/>
            <person name="Min J."/>
            <person name="Wu Q."/>
            <person name="Cheng S."/>
            <person name="Ruan J."/>
            <person name="Wang M."/>
            <person name="Shi Z."/>
            <person name="Wen M."/>
            <person name="Liu B."/>
            <person name="Ren X."/>
            <person name="Zheng H."/>
            <person name="Dong D."/>
            <person name="Cook K."/>
            <person name="Shan G."/>
            <person name="Zhang H."/>
            <person name="Kosiol C."/>
            <person name="Xie X."/>
            <person name="Lu Z."/>
            <person name="Zheng H."/>
            <person name="Li Y."/>
            <person name="Steiner C.C."/>
            <person name="Lam T.T."/>
            <person name="Lin S."/>
            <person name="Zhang Q."/>
            <person name="Li G."/>
            <person name="Tian J."/>
            <person name="Gong T."/>
            <person name="Liu H."/>
            <person name="Zhang D."/>
            <person name="Fang L."/>
            <person name="Ye C."/>
            <person name="Zhang J."/>
            <person name="Hu W."/>
            <person name="Xu A."/>
            <person name="Ren Y."/>
            <person name="Zhang G."/>
            <person name="Bruford M.W."/>
            <person name="Li Q."/>
            <person name="Ma L."/>
            <person name="Guo Y."/>
            <person name="An N."/>
            <person name="Hu Y."/>
            <person name="Zheng Y."/>
            <person name="Shi Y."/>
            <person name="Li Z."/>
            <person name="Liu Q."/>
            <person name="Chen Y."/>
            <person name="Zhao J."/>
            <person name="Qu N."/>
            <person name="Zhao S."/>
            <person name="Tian F."/>
            <person name="Wang X."/>
            <person name="Wang H."/>
            <person name="Xu L."/>
            <person name="Liu X."/>
            <person name="Vinar T."/>
            <person name="Wang Y."/>
            <person name="Lam T.W."/>
            <person name="Yiu S.M."/>
            <person name="Liu S."/>
            <person name="Zhang H."/>
            <person name="Li D."/>
            <person name="Huang Y."/>
            <person name="Wang X."/>
            <person name="Yang G."/>
            <person name="Jiang Z."/>
            <person name="Wang J."/>
            <person name="Qin N."/>
            <person name="Li L."/>
            <person name="Li J."/>
            <person name="Bolund L."/>
            <person name="Kristiansen K."/>
            <person name="Wong G.K."/>
            <person name="Olson M."/>
            <person name="Zhang X."/>
            <person name="Li S."/>
            <person name="Yang H."/>
            <person name="Wang J."/>
            <person name="Wang J."/>
        </authorList>
    </citation>
    <scope>NUCLEOTIDE SEQUENCE [LARGE SCALE GENOMIC DNA]</scope>
</reference>
<dbReference type="SUPFAM" id="SSF52087">
    <property type="entry name" value="CRAL/TRIO domain"/>
    <property type="match status" value="1"/>
</dbReference>
<reference evidence="4" key="3">
    <citation type="submission" date="2025-09" db="UniProtKB">
        <authorList>
            <consortium name="Ensembl"/>
        </authorList>
    </citation>
    <scope>IDENTIFICATION</scope>
</reference>
<dbReference type="Pfam" id="PF00620">
    <property type="entry name" value="RhoGAP"/>
    <property type="match status" value="1"/>
</dbReference>
<keyword evidence="5" id="KW-1185">Reference proteome</keyword>
<feature type="chain" id="PRO_5030171023" evidence="2">
    <location>
        <begin position="19"/>
        <end position="425"/>
    </location>
</feature>
<feature type="compositionally biased region" description="Pro residues" evidence="1">
    <location>
        <begin position="191"/>
        <end position="205"/>
    </location>
</feature>
<dbReference type="GO" id="GO:2001136">
    <property type="term" value="P:negative regulation of endocytic recycling"/>
    <property type="evidence" value="ECO:0007669"/>
    <property type="project" value="TreeGrafter"/>
</dbReference>
<dbReference type="HOGENOM" id="CLU_030214_1_1_1"/>
<evidence type="ECO:0000313" key="5">
    <source>
        <dbReference type="Proteomes" id="UP000008912"/>
    </source>
</evidence>
<dbReference type="InterPro" id="IPR000198">
    <property type="entry name" value="RhoGAP_dom"/>
</dbReference>
<dbReference type="Ensembl" id="ENSAMET00000010016.2">
    <property type="protein sequence ID" value="ENSAMEP00000009601.2"/>
    <property type="gene ID" value="ENSAMEG00000009129.2"/>
</dbReference>
<keyword evidence="2" id="KW-0732">Signal</keyword>
<feature type="domain" description="Rho-GAP" evidence="3">
    <location>
        <begin position="204"/>
        <end position="389"/>
    </location>
</feature>
<evidence type="ECO:0000313" key="4">
    <source>
        <dbReference type="Ensembl" id="ENSAMEP00000009601.2"/>
    </source>
</evidence>
<dbReference type="eggNOG" id="KOG4406">
    <property type="taxonomic scope" value="Eukaryota"/>
</dbReference>
<dbReference type="GO" id="GO:0007264">
    <property type="term" value="P:small GTPase-mediated signal transduction"/>
    <property type="evidence" value="ECO:0007669"/>
    <property type="project" value="TreeGrafter"/>
</dbReference>
<evidence type="ECO:0000256" key="2">
    <source>
        <dbReference type="SAM" id="SignalP"/>
    </source>
</evidence>
<dbReference type="AlphaFoldDB" id="G1LRB6"/>
<accession>G1LRB6</accession>
<dbReference type="GO" id="GO:0005096">
    <property type="term" value="F:GTPase activator activity"/>
    <property type="evidence" value="ECO:0007669"/>
    <property type="project" value="Ensembl"/>
</dbReference>
<dbReference type="CDD" id="cd00170">
    <property type="entry name" value="SEC14"/>
    <property type="match status" value="1"/>
</dbReference>
<dbReference type="GO" id="GO:0070374">
    <property type="term" value="P:positive regulation of ERK1 and ERK2 cascade"/>
    <property type="evidence" value="ECO:0007669"/>
    <property type="project" value="Ensembl"/>
</dbReference>
<dbReference type="InterPro" id="IPR036865">
    <property type="entry name" value="CRAL-TRIO_dom_sf"/>
</dbReference>
<dbReference type="PANTHER" id="PTHR45808:SF4">
    <property type="entry name" value="RHO GTPASE-ACTIVATING PROTEIN 8"/>
    <property type="match status" value="1"/>
</dbReference>
<organism evidence="4 5">
    <name type="scientific">Ailuropoda melanoleuca</name>
    <name type="common">Giant panda</name>
    <dbReference type="NCBI Taxonomy" id="9646"/>
    <lineage>
        <taxon>Eukaryota</taxon>
        <taxon>Metazoa</taxon>
        <taxon>Chordata</taxon>
        <taxon>Craniata</taxon>
        <taxon>Vertebrata</taxon>
        <taxon>Euteleostomi</taxon>
        <taxon>Mammalia</taxon>
        <taxon>Eutheria</taxon>
        <taxon>Laurasiatheria</taxon>
        <taxon>Carnivora</taxon>
        <taxon>Caniformia</taxon>
        <taxon>Ursidae</taxon>
        <taxon>Ailuropoda</taxon>
    </lineage>
</organism>
<dbReference type="GO" id="GO:0005737">
    <property type="term" value="C:cytoplasm"/>
    <property type="evidence" value="ECO:0007669"/>
    <property type="project" value="TreeGrafter"/>
</dbReference>
<dbReference type="Gene3D" id="3.40.525.10">
    <property type="entry name" value="CRAL-TRIO lipid binding domain"/>
    <property type="match status" value="1"/>
</dbReference>
<dbReference type="STRING" id="9646.ENSAMEP00000009601"/>
<evidence type="ECO:0000259" key="3">
    <source>
        <dbReference type="PROSITE" id="PS50238"/>
    </source>
</evidence>
<feature type="signal peptide" evidence="2">
    <location>
        <begin position="1"/>
        <end position="18"/>
    </location>
</feature>
<dbReference type="InterPro" id="IPR008936">
    <property type="entry name" value="Rho_GTPase_activation_prot"/>
</dbReference>
<dbReference type="SMART" id="SM00324">
    <property type="entry name" value="RhoGAP"/>
    <property type="match status" value="1"/>
</dbReference>
<dbReference type="SUPFAM" id="SSF48350">
    <property type="entry name" value="GTPase activation domain, GAP"/>
    <property type="match status" value="1"/>
</dbReference>
<dbReference type="GeneTree" id="ENSGT00940000160758"/>
<evidence type="ECO:0000256" key="1">
    <source>
        <dbReference type="SAM" id="MobiDB-lite"/>
    </source>
</evidence>